<reference evidence="7 8" key="1">
    <citation type="submission" date="2014-10" db="EMBL/GenBank/DDBJ databases">
        <title>Draft genome sequence of Novosphingobium subterraneum DSM 12447.</title>
        <authorList>
            <person name="Gan H.M."/>
            <person name="Gan H.Y."/>
            <person name="Savka M.A."/>
        </authorList>
    </citation>
    <scope>NUCLEOTIDE SEQUENCE [LARGE SCALE GENOMIC DNA]</scope>
    <source>
        <strain evidence="7 8">DSM 12447</strain>
    </source>
</reference>
<dbReference type="GO" id="GO:0004888">
    <property type="term" value="F:transmembrane signaling receptor activity"/>
    <property type="evidence" value="ECO:0007669"/>
    <property type="project" value="InterPro"/>
</dbReference>
<dbReference type="PATRIC" id="fig|48936.3.peg.2429"/>
<organism evidence="7 8">
    <name type="scientific">Novosphingobium subterraneum</name>
    <dbReference type="NCBI Taxonomy" id="48936"/>
    <lineage>
        <taxon>Bacteria</taxon>
        <taxon>Pseudomonadati</taxon>
        <taxon>Pseudomonadota</taxon>
        <taxon>Alphaproteobacteria</taxon>
        <taxon>Sphingomonadales</taxon>
        <taxon>Sphingomonadaceae</taxon>
        <taxon>Novosphingobium</taxon>
    </lineage>
</organism>
<dbReference type="GO" id="GO:0007165">
    <property type="term" value="P:signal transduction"/>
    <property type="evidence" value="ECO:0007669"/>
    <property type="project" value="UniProtKB-KW"/>
</dbReference>
<dbReference type="GO" id="GO:0019825">
    <property type="term" value="F:oxygen binding"/>
    <property type="evidence" value="ECO:0007669"/>
    <property type="project" value="InterPro"/>
</dbReference>
<keyword evidence="4" id="KW-0807">Transducer</keyword>
<protein>
    <submittedName>
        <fullName evidence="7">Methyl-accepting chemotaxis sensory transducer</fullName>
    </submittedName>
</protein>
<dbReference type="GO" id="GO:0016020">
    <property type="term" value="C:membrane"/>
    <property type="evidence" value="ECO:0007669"/>
    <property type="project" value="UniProtKB-SubCell"/>
</dbReference>
<dbReference type="InterPro" id="IPR009050">
    <property type="entry name" value="Globin-like_sf"/>
</dbReference>
<dbReference type="InterPro" id="IPR044398">
    <property type="entry name" value="Globin-sensor_dom"/>
</dbReference>
<evidence type="ECO:0000256" key="1">
    <source>
        <dbReference type="ARBA" id="ARBA00004370"/>
    </source>
</evidence>
<feature type="domain" description="Methyl-accepting transducer" evidence="5">
    <location>
        <begin position="221"/>
        <end position="450"/>
    </location>
</feature>
<dbReference type="PROSITE" id="PS50111">
    <property type="entry name" value="CHEMOTAXIS_TRANSDUC_2"/>
    <property type="match status" value="1"/>
</dbReference>
<comment type="similarity">
    <text evidence="3">Belongs to the methyl-accepting chemotaxis (MCP) protein family.</text>
</comment>
<dbReference type="EMBL" id="JRVC01000011">
    <property type="protein sequence ID" value="KHS45814.1"/>
    <property type="molecule type" value="Genomic_DNA"/>
</dbReference>
<dbReference type="InterPro" id="IPR012292">
    <property type="entry name" value="Globin/Proto"/>
</dbReference>
<sequence length="481" mass="50993">MQSSHDPQAVAKKLAFFNIGSEDLARFPEIASALRKHAPPALDNLYDQISATPETSRFFGSRAAMNHARDKQIEHWAGMFGGSVDKAYFDSAERIGNVHARIGLEPGWYIGAYASVLENIVNKMFAGFTAIFRRRQVAKSVGSMIKLALLDMEVALSTYFKAEEAARVAVIDEVSATLRAMAEGDFATPVPDLPTAFAELQKHLDGMRVQVSGVLRNVADTSGSVDVGAKQIRQASDDLARRTEQQAASLEEASAAVTALASTVNTTAGDAAHMHDSVQQAHGEAMRGGEVVSEAVQAMNDIHNSAQEIGKIISVIDGIAFQTNLLALNAGVEAARAGDAGRGFAVVATEVRALAQRTADAARDIKHLITASSTQVERGVSLVGQTGDTFALIVEQVGHVAQLASSIAAMAQDQAGSIGQVRETVREMDTMTQQNAAMVEEATAAARSLAGEANRLSSLVSQFRLEGNFGHSANATFRNAA</sequence>
<dbReference type="FunFam" id="1.10.287.950:FF:000001">
    <property type="entry name" value="Methyl-accepting chemotaxis sensory transducer"/>
    <property type="match status" value="1"/>
</dbReference>
<keyword evidence="2" id="KW-0145">Chemotaxis</keyword>
<dbReference type="InterPro" id="IPR004089">
    <property type="entry name" value="MCPsignal_dom"/>
</dbReference>
<evidence type="ECO:0000259" key="5">
    <source>
        <dbReference type="PROSITE" id="PS50111"/>
    </source>
</evidence>
<dbReference type="SUPFAM" id="SSF58104">
    <property type="entry name" value="Methyl-accepting chemotaxis protein (MCP) signaling domain"/>
    <property type="match status" value="1"/>
</dbReference>
<dbReference type="SMART" id="SM00283">
    <property type="entry name" value="MA"/>
    <property type="match status" value="1"/>
</dbReference>
<dbReference type="GO" id="GO:0006935">
    <property type="term" value="P:chemotaxis"/>
    <property type="evidence" value="ECO:0007669"/>
    <property type="project" value="UniProtKB-KW"/>
</dbReference>
<name>A0A0B8ZHM9_9SPHN</name>
<dbReference type="CDD" id="cd11386">
    <property type="entry name" value="MCP_signal"/>
    <property type="match status" value="1"/>
</dbReference>
<evidence type="ECO:0000313" key="7">
    <source>
        <dbReference type="EMBL" id="KHS45814.1"/>
    </source>
</evidence>
<dbReference type="AlphaFoldDB" id="A0A0B8ZHM9"/>
<dbReference type="InterPro" id="IPR004090">
    <property type="entry name" value="Chemotax_Me-accpt_rcpt"/>
</dbReference>
<dbReference type="PROSITE" id="PS50885">
    <property type="entry name" value="HAMP"/>
    <property type="match status" value="1"/>
</dbReference>
<dbReference type="SUPFAM" id="SSF46458">
    <property type="entry name" value="Globin-like"/>
    <property type="match status" value="1"/>
</dbReference>
<keyword evidence="8" id="KW-1185">Reference proteome</keyword>
<evidence type="ECO:0000256" key="2">
    <source>
        <dbReference type="ARBA" id="ARBA00022500"/>
    </source>
</evidence>
<dbReference type="Pfam" id="PF00015">
    <property type="entry name" value="MCPsignal"/>
    <property type="match status" value="1"/>
</dbReference>
<dbReference type="PANTHER" id="PTHR43531:SF11">
    <property type="entry name" value="METHYL-ACCEPTING CHEMOTAXIS PROTEIN 3"/>
    <property type="match status" value="1"/>
</dbReference>
<dbReference type="Gene3D" id="1.10.287.950">
    <property type="entry name" value="Methyl-accepting chemotaxis protein"/>
    <property type="match status" value="1"/>
</dbReference>
<evidence type="ECO:0000259" key="6">
    <source>
        <dbReference type="PROSITE" id="PS50885"/>
    </source>
</evidence>
<dbReference type="RefSeq" id="WP_039334785.1">
    <property type="nucleotide sequence ID" value="NZ_JRVC01000011.1"/>
</dbReference>
<feature type="domain" description="HAMP" evidence="6">
    <location>
        <begin position="165"/>
        <end position="216"/>
    </location>
</feature>
<dbReference type="InterPro" id="IPR039379">
    <property type="entry name" value="Protoglobin_sensor_dom"/>
</dbReference>
<accession>A0A0B8ZHM9</accession>
<dbReference type="PANTHER" id="PTHR43531">
    <property type="entry name" value="PROTEIN ICFG"/>
    <property type="match status" value="1"/>
</dbReference>
<dbReference type="InterPro" id="IPR003660">
    <property type="entry name" value="HAMP_dom"/>
</dbReference>
<dbReference type="PRINTS" id="PR00260">
    <property type="entry name" value="CHEMTRNSDUCR"/>
</dbReference>
<dbReference type="Gene3D" id="1.10.490.10">
    <property type="entry name" value="Globins"/>
    <property type="match status" value="1"/>
</dbReference>
<gene>
    <name evidence="7" type="ORF">NJ75_02419</name>
</gene>
<proteinExistence type="inferred from homology"/>
<comment type="subcellular location">
    <subcellularLocation>
        <location evidence="1">Membrane</location>
    </subcellularLocation>
</comment>
<evidence type="ECO:0000256" key="3">
    <source>
        <dbReference type="ARBA" id="ARBA00029447"/>
    </source>
</evidence>
<dbReference type="STRING" id="48936.NJ75_02419"/>
<dbReference type="Proteomes" id="UP000031338">
    <property type="component" value="Unassembled WGS sequence"/>
</dbReference>
<evidence type="ECO:0000313" key="8">
    <source>
        <dbReference type="Proteomes" id="UP000031338"/>
    </source>
</evidence>
<dbReference type="InterPro" id="IPR051310">
    <property type="entry name" value="MCP_chemotaxis"/>
</dbReference>
<dbReference type="GO" id="GO:0020037">
    <property type="term" value="F:heme binding"/>
    <property type="evidence" value="ECO:0007669"/>
    <property type="project" value="InterPro"/>
</dbReference>
<evidence type="ECO:0000256" key="4">
    <source>
        <dbReference type="PROSITE-ProRule" id="PRU00284"/>
    </source>
</evidence>
<dbReference type="CDD" id="cd01068">
    <property type="entry name" value="globin_sensor"/>
    <property type="match status" value="1"/>
</dbReference>
<dbReference type="Pfam" id="PF11563">
    <property type="entry name" value="Protoglobin"/>
    <property type="match status" value="1"/>
</dbReference>
<comment type="caution">
    <text evidence="7">The sequence shown here is derived from an EMBL/GenBank/DDBJ whole genome shotgun (WGS) entry which is preliminary data.</text>
</comment>